<evidence type="ECO:0000313" key="3">
    <source>
        <dbReference type="EMBL" id="JAG49571.1"/>
    </source>
</evidence>
<name>A0A0A9YK78_LYGHE</name>
<accession>A0A0A9YK78</accession>
<reference evidence="2" key="2">
    <citation type="submission" date="2014-07" db="EMBL/GenBank/DDBJ databases">
        <authorList>
            <person name="Hull J."/>
        </authorList>
    </citation>
    <scope>NUCLEOTIDE SEQUENCE</scope>
</reference>
<keyword evidence="1" id="KW-0732">Signal</keyword>
<sequence>MNGCVIFLCLATVAAAADYSDGLRMVATASRDLSTSVQTIKTLYERILHSVEVTIFREIPDTINQILNEIKTLLSKLYRNTVGRFVNVVRKSASRNLSEAHGSVSKIIQERTTALMKFFNETLPNLIRKTVEVIRQLIGQLYKDTIEKWFGNKSTTTNEPLSGMRASGRRQTPVLSMRIKRPSWIQTRKPKANLWHNLS</sequence>
<dbReference type="EMBL" id="GBRD01016255">
    <property type="protein sequence ID" value="JAG49571.1"/>
    <property type="molecule type" value="Transcribed_RNA"/>
</dbReference>
<dbReference type="AlphaFoldDB" id="A0A0A9YK78"/>
<feature type="signal peptide" evidence="1">
    <location>
        <begin position="1"/>
        <end position="16"/>
    </location>
</feature>
<feature type="chain" id="PRO_5015034003" evidence="1">
    <location>
        <begin position="17"/>
        <end position="199"/>
    </location>
</feature>
<reference evidence="3" key="3">
    <citation type="submission" date="2014-09" db="EMBL/GenBank/DDBJ databases">
        <authorList>
            <person name="Magalhaes I.L.F."/>
            <person name="Oliveira U."/>
            <person name="Santos F.R."/>
            <person name="Vidigal T.H.D.A."/>
            <person name="Brescovit A.D."/>
            <person name="Santos A.J."/>
        </authorList>
    </citation>
    <scope>NUCLEOTIDE SEQUENCE</scope>
</reference>
<evidence type="ECO:0000256" key="1">
    <source>
        <dbReference type="SAM" id="SignalP"/>
    </source>
</evidence>
<protein>
    <submittedName>
        <fullName evidence="2">Transcription elongation protein nusA</fullName>
    </submittedName>
</protein>
<reference evidence="2" key="1">
    <citation type="journal article" date="2014" name="PLoS ONE">
        <title>Transcriptome-Based Identification of ABC Transporters in the Western Tarnished Plant Bug Lygus hesperus.</title>
        <authorList>
            <person name="Hull J.J."/>
            <person name="Chaney K."/>
            <person name="Geib S.M."/>
            <person name="Fabrick J.A."/>
            <person name="Brent C.S."/>
            <person name="Walsh D."/>
            <person name="Lavine L.C."/>
        </authorList>
    </citation>
    <scope>NUCLEOTIDE SEQUENCE</scope>
</reference>
<organism evidence="2">
    <name type="scientific">Lygus hesperus</name>
    <name type="common">Western plant bug</name>
    <dbReference type="NCBI Taxonomy" id="30085"/>
    <lineage>
        <taxon>Eukaryota</taxon>
        <taxon>Metazoa</taxon>
        <taxon>Ecdysozoa</taxon>
        <taxon>Arthropoda</taxon>
        <taxon>Hexapoda</taxon>
        <taxon>Insecta</taxon>
        <taxon>Pterygota</taxon>
        <taxon>Neoptera</taxon>
        <taxon>Paraneoptera</taxon>
        <taxon>Hemiptera</taxon>
        <taxon>Heteroptera</taxon>
        <taxon>Panheteroptera</taxon>
        <taxon>Cimicomorpha</taxon>
        <taxon>Miridae</taxon>
        <taxon>Mirini</taxon>
        <taxon>Lygus</taxon>
    </lineage>
</organism>
<dbReference type="EMBL" id="GBHO01012106">
    <property type="protein sequence ID" value="JAG31498.1"/>
    <property type="molecule type" value="Transcribed_RNA"/>
</dbReference>
<gene>
    <name evidence="2" type="primary">nusA</name>
    <name evidence="2" type="ORF">CM83_29341</name>
</gene>
<evidence type="ECO:0000313" key="2">
    <source>
        <dbReference type="EMBL" id="JAG31498.1"/>
    </source>
</evidence>
<proteinExistence type="predicted"/>